<evidence type="ECO:0000256" key="4">
    <source>
        <dbReference type="ARBA" id="ARBA00022692"/>
    </source>
</evidence>
<evidence type="ECO:0000256" key="2">
    <source>
        <dbReference type="ARBA" id="ARBA00005262"/>
    </source>
</evidence>
<comment type="similarity">
    <text evidence="2">Belongs to the chromate ion transporter (CHR) (TC 2.A.51) family.</text>
</comment>
<accession>C5J6R6</accession>
<feature type="transmembrane region" description="Helical" evidence="7">
    <location>
        <begin position="20"/>
        <end position="42"/>
    </location>
</feature>
<feature type="transmembrane region" description="Helical" evidence="7">
    <location>
        <begin position="175"/>
        <end position="192"/>
    </location>
</feature>
<dbReference type="PANTHER" id="PTHR43663:SF1">
    <property type="entry name" value="CHROMATE TRANSPORTER"/>
    <property type="match status" value="1"/>
</dbReference>
<keyword evidence="6 7" id="KW-0472">Membrane</keyword>
<dbReference type="EMBL" id="FM864216">
    <property type="protein sequence ID" value="CAT05178.1"/>
    <property type="molecule type" value="Genomic_DNA"/>
</dbReference>
<dbReference type="HOGENOM" id="CLU_090306_0_0_14"/>
<feature type="transmembrane region" description="Helical" evidence="7">
    <location>
        <begin position="88"/>
        <end position="111"/>
    </location>
</feature>
<dbReference type="GO" id="GO:0005886">
    <property type="term" value="C:plasma membrane"/>
    <property type="evidence" value="ECO:0007669"/>
    <property type="project" value="UniProtKB-SubCell"/>
</dbReference>
<evidence type="ECO:0000313" key="8">
    <source>
        <dbReference type="EMBL" id="CAT05178.1"/>
    </source>
</evidence>
<dbReference type="PANTHER" id="PTHR43663">
    <property type="entry name" value="CHROMATE TRANSPORT PROTEIN-RELATED"/>
    <property type="match status" value="1"/>
</dbReference>
<dbReference type="GO" id="GO:0015109">
    <property type="term" value="F:chromate transmembrane transporter activity"/>
    <property type="evidence" value="ECO:0007669"/>
    <property type="project" value="InterPro"/>
</dbReference>
<sequence length="198" mass="23024">MQKNDHSKQKYSWKHIFEVLWFLIRLSFISFGGGNAMMPIAYQQAVEKYKWMTKNEFDETVVMVNLLPGPSSLQMLSYIAIKKLGRWLGFTVTLVAFLPHMIFGLILLYFVRFLPPRYLLVTNLGIITTIIGVLLGFSIQYFRNSYKSLSLPLYISVLISTFVYCFFIPSPYNLSIIPILVIVVIYTILYHIRKKKVS</sequence>
<dbReference type="AlphaFoldDB" id="C5J6R6"/>
<dbReference type="eggNOG" id="COG2059">
    <property type="taxonomic scope" value="Bacteria"/>
</dbReference>
<dbReference type="Proteomes" id="UP000001491">
    <property type="component" value="Chromosome"/>
</dbReference>
<evidence type="ECO:0000256" key="1">
    <source>
        <dbReference type="ARBA" id="ARBA00004651"/>
    </source>
</evidence>
<protein>
    <submittedName>
        <fullName evidence="8">Chromate transport protein, putative</fullName>
    </submittedName>
</protein>
<evidence type="ECO:0000256" key="7">
    <source>
        <dbReference type="SAM" id="Phobius"/>
    </source>
</evidence>
<gene>
    <name evidence="8" type="ordered locus">MCJ_004740</name>
</gene>
<keyword evidence="4 7" id="KW-0812">Transmembrane</keyword>
<organism evidence="8 9">
    <name type="scientific">Mesomycoplasma conjunctivae (strain ATCC 25834 / NCTC 10147 / HRC/581)</name>
    <name type="common">Mycoplasma conjunctivae</name>
    <dbReference type="NCBI Taxonomy" id="572263"/>
    <lineage>
        <taxon>Bacteria</taxon>
        <taxon>Bacillati</taxon>
        <taxon>Mycoplasmatota</taxon>
        <taxon>Mycoplasmoidales</taxon>
        <taxon>Metamycoplasmataceae</taxon>
        <taxon>Mesomycoplasma</taxon>
    </lineage>
</organism>
<proteinExistence type="inferred from homology"/>
<feature type="transmembrane region" description="Helical" evidence="7">
    <location>
        <begin position="62"/>
        <end position="81"/>
    </location>
</feature>
<evidence type="ECO:0000256" key="6">
    <source>
        <dbReference type="ARBA" id="ARBA00023136"/>
    </source>
</evidence>
<keyword evidence="9" id="KW-1185">Reference proteome</keyword>
<dbReference type="InterPro" id="IPR052518">
    <property type="entry name" value="CHR_Transporter"/>
</dbReference>
<evidence type="ECO:0000256" key="5">
    <source>
        <dbReference type="ARBA" id="ARBA00022989"/>
    </source>
</evidence>
<feature type="transmembrane region" description="Helical" evidence="7">
    <location>
        <begin position="151"/>
        <end position="169"/>
    </location>
</feature>
<evidence type="ECO:0000313" key="9">
    <source>
        <dbReference type="Proteomes" id="UP000001491"/>
    </source>
</evidence>
<dbReference type="KEGG" id="mco:MCJ_004740"/>
<dbReference type="Pfam" id="PF02417">
    <property type="entry name" value="Chromate_transp"/>
    <property type="match status" value="1"/>
</dbReference>
<reference evidence="9" key="1">
    <citation type="journal article" date="2009" name="BMC Bioinformatics">
        <title>The Mycoplasma conjunctivae genome sequencing, annotation and analysis.</title>
        <authorList>
            <person name="Calderon-Copete S.P."/>
            <person name="Wigger G."/>
            <person name="Wunderlin C."/>
            <person name="Schmidheini T."/>
            <person name="Frey J."/>
            <person name="Quail M.A."/>
            <person name="Falquet L."/>
        </authorList>
    </citation>
    <scope>NUCLEOTIDE SEQUENCE [LARGE SCALE GENOMIC DNA]</scope>
    <source>
        <strain evidence="9">ATCC 25834 / NCTC 10147 / HRC/581</strain>
    </source>
</reference>
<comment type="subcellular location">
    <subcellularLocation>
        <location evidence="1">Cell membrane</location>
        <topology evidence="1">Multi-pass membrane protein</topology>
    </subcellularLocation>
</comment>
<dbReference type="InterPro" id="IPR003370">
    <property type="entry name" value="Chromate_transpt"/>
</dbReference>
<keyword evidence="5 7" id="KW-1133">Transmembrane helix</keyword>
<evidence type="ECO:0000256" key="3">
    <source>
        <dbReference type="ARBA" id="ARBA00022475"/>
    </source>
</evidence>
<feature type="transmembrane region" description="Helical" evidence="7">
    <location>
        <begin position="117"/>
        <end position="139"/>
    </location>
</feature>
<keyword evidence="3" id="KW-1003">Cell membrane</keyword>
<name>C5J6R6_MESCH</name>